<evidence type="ECO:0000313" key="6">
    <source>
        <dbReference type="EMBL" id="KGN44179.1"/>
    </source>
</evidence>
<dbReference type="GO" id="GO:0032456">
    <property type="term" value="P:endocytic recycling"/>
    <property type="evidence" value="ECO:0000318"/>
    <property type="project" value="GO_Central"/>
</dbReference>
<keyword evidence="3" id="KW-0813">Transport</keyword>
<comment type="similarity">
    <text evidence="2">Belongs to the VPS35L family.</text>
</comment>
<evidence type="ECO:0000256" key="3">
    <source>
        <dbReference type="ARBA" id="ARBA00022448"/>
    </source>
</evidence>
<dbReference type="Gramene" id="KGN44179">
    <property type="protein sequence ID" value="KGN44179"/>
    <property type="gene ID" value="Csa_7G212680"/>
</dbReference>
<organism evidence="6 7">
    <name type="scientific">Cucumis sativus</name>
    <name type="common">Cucumber</name>
    <dbReference type="NCBI Taxonomy" id="3659"/>
    <lineage>
        <taxon>Eukaryota</taxon>
        <taxon>Viridiplantae</taxon>
        <taxon>Streptophyta</taxon>
        <taxon>Embryophyta</taxon>
        <taxon>Tracheophyta</taxon>
        <taxon>Spermatophyta</taxon>
        <taxon>Magnoliopsida</taxon>
        <taxon>eudicotyledons</taxon>
        <taxon>Gunneridae</taxon>
        <taxon>Pentapetalae</taxon>
        <taxon>rosids</taxon>
        <taxon>fabids</taxon>
        <taxon>Cucurbitales</taxon>
        <taxon>Cucurbitaceae</taxon>
        <taxon>Benincaseae</taxon>
        <taxon>Cucumis</taxon>
    </lineage>
</organism>
<dbReference type="GO" id="GO:0042147">
    <property type="term" value="P:retrograde transport, endosome to Golgi"/>
    <property type="evidence" value="ECO:0007669"/>
    <property type="project" value="InterPro"/>
</dbReference>
<dbReference type="InterPro" id="IPR029705">
    <property type="entry name" value="VPS35L"/>
</dbReference>
<proteinExistence type="inferred from homology"/>
<protein>
    <submittedName>
        <fullName evidence="6">Uncharacterized protein</fullName>
    </submittedName>
</protein>
<dbReference type="GO" id="GO:0015031">
    <property type="term" value="P:protein transport"/>
    <property type="evidence" value="ECO:0007669"/>
    <property type="project" value="UniProtKB-KW"/>
</dbReference>
<dbReference type="Proteomes" id="UP000029981">
    <property type="component" value="Chromosome 7"/>
</dbReference>
<evidence type="ECO:0000256" key="1">
    <source>
        <dbReference type="ARBA" id="ARBA00004177"/>
    </source>
</evidence>
<keyword evidence="4" id="KW-0967">Endosome</keyword>
<dbReference type="Pfam" id="PF03635">
    <property type="entry name" value="Vps35"/>
    <property type="match status" value="1"/>
</dbReference>
<evidence type="ECO:0000256" key="2">
    <source>
        <dbReference type="ARBA" id="ARBA00010704"/>
    </source>
</evidence>
<keyword evidence="5" id="KW-0653">Protein transport</keyword>
<dbReference type="STRING" id="3659.A0A0A0K5F0"/>
<evidence type="ECO:0000256" key="4">
    <source>
        <dbReference type="ARBA" id="ARBA00022753"/>
    </source>
</evidence>
<dbReference type="GO" id="GO:0030906">
    <property type="term" value="C:retromer, cargo-selective complex"/>
    <property type="evidence" value="ECO:0007669"/>
    <property type="project" value="InterPro"/>
</dbReference>
<evidence type="ECO:0000256" key="5">
    <source>
        <dbReference type="ARBA" id="ARBA00022927"/>
    </source>
</evidence>
<dbReference type="GO" id="GO:0005829">
    <property type="term" value="C:cytosol"/>
    <property type="evidence" value="ECO:0007669"/>
    <property type="project" value="GOC"/>
</dbReference>
<name>A0A0A0K5F0_CUCSA</name>
<dbReference type="eggNOG" id="KOG3682">
    <property type="taxonomic scope" value="Eukaryota"/>
</dbReference>
<dbReference type="InterPro" id="IPR005378">
    <property type="entry name" value="Vps35"/>
</dbReference>
<dbReference type="AlphaFoldDB" id="A0A0A0K5F0"/>
<evidence type="ECO:0000313" key="7">
    <source>
        <dbReference type="Proteomes" id="UP000029981"/>
    </source>
</evidence>
<keyword evidence="7" id="KW-1185">Reference proteome</keyword>
<dbReference type="GO" id="GO:0005768">
    <property type="term" value="C:endosome"/>
    <property type="evidence" value="ECO:0000318"/>
    <property type="project" value="GO_Central"/>
</dbReference>
<dbReference type="OMA" id="RVEVCKN"/>
<comment type="subcellular location">
    <subcellularLocation>
        <location evidence="1">Endosome</location>
    </subcellularLocation>
</comment>
<dbReference type="PANTHER" id="PTHR13673:SF0">
    <property type="entry name" value="VPS35 ENDOSOMAL PROTEIN-SORTING FACTOR-LIKE"/>
    <property type="match status" value="1"/>
</dbReference>
<sequence length="936" mass="105286">MEFRHRDYSAEAKLFMLRHDRAETHPLSAHSSQQANIADDQILQYDDPLRADDSATVSSFYLEDTENSPSIGVPSDSAFLSAEKEWSSFTRFMTQRFPVPKLVSVTSVSNAIIKVGKTHEKSSTGMHSEELEEPQSITENEVKVINRQYYINRLREFKDELIRAWDASDRVTALKISVKVTKLLKDTCVLQFYPTLFVLVTDILDMLGNFVWDRIKRKAEFTEDGARICSLPDLHLVNGCFSNPVEPLYGFCGERLWFNFENFKIKDICQNAKETCHNWFCKIGAIQELLPRIYLELALLPCWRFLSDQPVVVTQRLVVMARGLADPLASAYCRLYLTHCAHKLPSCDVGVLVSCVNDMNAQLKHFITAKETDGSTDNKVLLVGVMEPTIEYIIKCMFKNVSQRELDRTLLALGLGRNMEISQCVSVVLHHILKELAVEVVSSNAMEFLQLIDHSNDSSFHQFMNYRLLGLRLCEKRPPVYIVDTLVNNVLKVIAQNESLDEYLTVIDAYLDTVLQNHLDSCIKTILEGISQRSCNKEIDENGVLSLQSILGKLLSHYQSVEDVFALSHFLEILDLLVGRPRSVIIIDILKMATRNSYIRDPATIELLFEISQALNDSFDFANMKEDDNQPEHLLSRFVQLVDFGIERERHLAFLVECRGAFGTIDKLKETLVHSSNGLTVKALKDAKKNVNFVKACIAFSEVTLPSISTQIKQFNLYLETAEVALLGGLISHADELIDSAISCLHNMEIKEGSRAAAEAELLLSSIQKLCSLLVMLPGNPSHGSVHFPKILVSFVTNVPWMTPRMKTGILCAILPLLAACSQNRLPYHADKGVLWGSNNVFFGDSANLYELVSLSEHIVQNLVDAVLQESSPAARGAMALEACNSILSSFTIKDETYAICSKLMETAKLCMNESNKYLQSTFHLLEKKSQLLVKG</sequence>
<reference evidence="6 7" key="2">
    <citation type="journal article" date="2009" name="PLoS ONE">
        <title>An integrated genetic and cytogenetic map of the cucumber genome.</title>
        <authorList>
            <person name="Ren Y."/>
            <person name="Zhang Z."/>
            <person name="Liu J."/>
            <person name="Staub J.E."/>
            <person name="Han Y."/>
            <person name="Cheng Z."/>
            <person name="Li X."/>
            <person name="Lu J."/>
            <person name="Miao H."/>
            <person name="Kang H."/>
            <person name="Xie B."/>
            <person name="Gu X."/>
            <person name="Wang X."/>
            <person name="Du Y."/>
            <person name="Jin W."/>
            <person name="Huang S."/>
        </authorList>
    </citation>
    <scope>NUCLEOTIDE SEQUENCE [LARGE SCALE GENOMIC DNA]</scope>
    <source>
        <strain evidence="7">cv. 9930</strain>
    </source>
</reference>
<reference evidence="6 7" key="3">
    <citation type="journal article" date="2010" name="BMC Genomics">
        <title>Transcriptome sequencing and comparative analysis of cucumber flowers with different sex types.</title>
        <authorList>
            <person name="Guo S."/>
            <person name="Zheng Y."/>
            <person name="Joung J.G."/>
            <person name="Liu S."/>
            <person name="Zhang Z."/>
            <person name="Crasta O.R."/>
            <person name="Sobral B.W."/>
            <person name="Xu Y."/>
            <person name="Huang S."/>
            <person name="Fei Z."/>
        </authorList>
    </citation>
    <scope>NUCLEOTIDE SEQUENCE [LARGE SCALE GENOMIC DNA]</scope>
    <source>
        <strain evidence="7">cv. 9930</strain>
    </source>
</reference>
<gene>
    <name evidence="6" type="ORF">Csa_7G212680</name>
</gene>
<accession>A0A0A0K5F0</accession>
<dbReference type="PANTHER" id="PTHR13673">
    <property type="entry name" value="ESOPHAGEAL CANCER ASSOCIATED PROTEIN"/>
    <property type="match status" value="1"/>
</dbReference>
<reference evidence="6 7" key="4">
    <citation type="journal article" date="2011" name="BMC Genomics">
        <title>RNA-Seq improves annotation of protein-coding genes in the cucumber genome.</title>
        <authorList>
            <person name="Li Z."/>
            <person name="Zhang Z."/>
            <person name="Yan P."/>
            <person name="Huang S."/>
            <person name="Fei Z."/>
            <person name="Lin K."/>
        </authorList>
    </citation>
    <scope>NUCLEOTIDE SEQUENCE [LARGE SCALE GENOMIC DNA]</scope>
    <source>
        <strain evidence="7">cv. 9930</strain>
    </source>
</reference>
<reference evidence="6 7" key="1">
    <citation type="journal article" date="2009" name="Nat. Genet.">
        <title>The genome of the cucumber, Cucumis sativus L.</title>
        <authorList>
            <person name="Huang S."/>
            <person name="Li R."/>
            <person name="Zhang Z."/>
            <person name="Li L."/>
            <person name="Gu X."/>
            <person name="Fan W."/>
            <person name="Lucas W.J."/>
            <person name="Wang X."/>
            <person name="Xie B."/>
            <person name="Ni P."/>
            <person name="Ren Y."/>
            <person name="Zhu H."/>
            <person name="Li J."/>
            <person name="Lin K."/>
            <person name="Jin W."/>
            <person name="Fei Z."/>
            <person name="Li G."/>
            <person name="Staub J."/>
            <person name="Kilian A."/>
            <person name="van der Vossen E.A."/>
            <person name="Wu Y."/>
            <person name="Guo J."/>
            <person name="He J."/>
            <person name="Jia Z."/>
            <person name="Ren Y."/>
            <person name="Tian G."/>
            <person name="Lu Y."/>
            <person name="Ruan J."/>
            <person name="Qian W."/>
            <person name="Wang M."/>
            <person name="Huang Q."/>
            <person name="Li B."/>
            <person name="Xuan Z."/>
            <person name="Cao J."/>
            <person name="Asan"/>
            <person name="Wu Z."/>
            <person name="Zhang J."/>
            <person name="Cai Q."/>
            <person name="Bai Y."/>
            <person name="Zhao B."/>
            <person name="Han Y."/>
            <person name="Li Y."/>
            <person name="Li X."/>
            <person name="Wang S."/>
            <person name="Shi Q."/>
            <person name="Liu S."/>
            <person name="Cho W.K."/>
            <person name="Kim J.Y."/>
            <person name="Xu Y."/>
            <person name="Heller-Uszynska K."/>
            <person name="Miao H."/>
            <person name="Cheng Z."/>
            <person name="Zhang S."/>
            <person name="Wu J."/>
            <person name="Yang Y."/>
            <person name="Kang H."/>
            <person name="Li M."/>
            <person name="Liang H."/>
            <person name="Ren X."/>
            <person name="Shi Z."/>
            <person name="Wen M."/>
            <person name="Jian M."/>
            <person name="Yang H."/>
            <person name="Zhang G."/>
            <person name="Yang Z."/>
            <person name="Chen R."/>
            <person name="Liu S."/>
            <person name="Li J."/>
            <person name="Ma L."/>
            <person name="Liu H."/>
            <person name="Zhou Y."/>
            <person name="Zhao J."/>
            <person name="Fang X."/>
            <person name="Li G."/>
            <person name="Fang L."/>
            <person name="Li Y."/>
            <person name="Liu D."/>
            <person name="Zheng H."/>
            <person name="Zhang Y."/>
            <person name="Qin N."/>
            <person name="Li Z."/>
            <person name="Yang G."/>
            <person name="Yang S."/>
            <person name="Bolund L."/>
            <person name="Kristiansen K."/>
            <person name="Zheng H."/>
            <person name="Li S."/>
            <person name="Zhang X."/>
            <person name="Yang H."/>
            <person name="Wang J."/>
            <person name="Sun R."/>
            <person name="Zhang B."/>
            <person name="Jiang S."/>
            <person name="Wang J."/>
            <person name="Du Y."/>
            <person name="Li S."/>
        </authorList>
    </citation>
    <scope>NUCLEOTIDE SEQUENCE [LARGE SCALE GENOMIC DNA]</scope>
    <source>
        <strain evidence="7">cv. 9930</strain>
    </source>
</reference>
<dbReference type="EMBL" id="CM002928">
    <property type="protein sequence ID" value="KGN44179.1"/>
    <property type="molecule type" value="Genomic_DNA"/>
</dbReference>